<evidence type="ECO:0000256" key="3">
    <source>
        <dbReference type="ARBA" id="ARBA00022448"/>
    </source>
</evidence>
<dbReference type="CDD" id="cd23767">
    <property type="entry name" value="IQCD"/>
    <property type="match status" value="1"/>
</dbReference>
<dbReference type="GO" id="GO:0005794">
    <property type="term" value="C:Golgi apparatus"/>
    <property type="evidence" value="ECO:0007669"/>
    <property type="project" value="UniProtKB-SubCell"/>
</dbReference>
<comment type="caution">
    <text evidence="8">The sequence shown here is derived from an EMBL/GenBank/DDBJ whole genome shotgun (WGS) entry which is preliminary data.</text>
</comment>
<dbReference type="Proteomes" id="UP000886520">
    <property type="component" value="Chromosome 12"/>
</dbReference>
<keyword evidence="4" id="KW-0256">Endoplasmic reticulum</keyword>
<gene>
    <name evidence="8" type="ORF">GOP47_0012228</name>
</gene>
<evidence type="ECO:0000256" key="7">
    <source>
        <dbReference type="ARBA" id="ARBA00038167"/>
    </source>
</evidence>
<comment type="subcellular location">
    <subcellularLocation>
        <location evidence="2">Endoplasmic reticulum</location>
    </subcellularLocation>
    <subcellularLocation>
        <location evidence="1">Golgi apparatus</location>
        <location evidence="1">cis-Golgi network</location>
    </subcellularLocation>
</comment>
<evidence type="ECO:0000256" key="6">
    <source>
        <dbReference type="ARBA" id="ARBA00023034"/>
    </source>
</evidence>
<keyword evidence="9" id="KW-1185">Reference proteome</keyword>
<dbReference type="GO" id="GO:0006888">
    <property type="term" value="P:endoplasmic reticulum to Golgi vesicle-mediated transport"/>
    <property type="evidence" value="ECO:0007669"/>
    <property type="project" value="TreeGrafter"/>
</dbReference>
<sequence length="890" mass="101734">MHCRDISSESVSMCHMSMPYEFYDALICSLWPKVLHTILERMLAWWDVEADTQRELEALDADDVTYVSGDSQMEVLEEKRQYAEDHFADHFENLLGGLQLQSEKLLRFEQSIFSSNSHTDAVVEDIQGSTSPRPDLEPLQNCGSQNCFLALQNFIRPLCSLDQEDSYGLKDAFVYAETLKTKNEDWTTKLESNERRPAKGLKQLRMGQAQIDKIGDVKSSPHTSKNRKKVQKARGVENLKDRLLHTFYLNCKSVSFHDMKLGTYLPNALSSRKKQKLIINAFLDTFKSKVIPVNGSSWDVTSTRIFKQPDINSPLTAWKECFYDTSNDSITYRADDEGVQVVSSLIPELSKLVGISMNHFVLPFQCLWVELFSQLLSIDHRCLLLAEVASDKDEGVQLPLYAKDTHLSKTNALHFHECENSEGSPPCLLAICYKDDEGLLRSEAVCKPERHDQCCKADIRFAHECERIRVSMTCTLEEAAVCRKDGGEALDLEQRKHKRKKKSCKLIIKVQAVWRGCRIRKGNILEKLREEKRLQEAAIVKTQALWRGWRIRKWNFLEKLCAEERIQEAAVVRMQAVWRGFRTRKRFRMAIESSRYDEDDDYEYAAVDDIGISVERVWFDDYATACHDNIKQIFSDPQCPLVVGGKEARSLEQGQSGGGSKVTDKEQLHYNNEDIERDISHDMKSSSDLQSDFVEHDDATNSFKEASADDNTVSCNDFLYKIEGSLGMRQQVADQTRNSAAEIARDWGFKDERTAVQFLKALENTKRRVEGPKIRNPDSQTRLRAFMARCGGHKSNDKGILGVPQLPGQGCSFHAFSTNTYKLSLLETPSGIKIVLVTDPGMGDLREALRHIYSNIYVEYVIKNPLYKPSEHFRCELFNAALDQYVKTLK</sequence>
<dbReference type="PANTHER" id="PTHR23249">
    <property type="entry name" value="TRAFFICKING PROTEIN PARTICLE COMPLEX SUBUNIT"/>
    <property type="match status" value="1"/>
</dbReference>
<dbReference type="Pfam" id="PF00612">
    <property type="entry name" value="IQ"/>
    <property type="match status" value="3"/>
</dbReference>
<dbReference type="SUPFAM" id="SSF64356">
    <property type="entry name" value="SNARE-like"/>
    <property type="match status" value="1"/>
</dbReference>
<keyword evidence="3" id="KW-0813">Transport</keyword>
<accession>A0A9D4UQS7</accession>
<dbReference type="InterPro" id="IPR000048">
    <property type="entry name" value="IQ_motif_EF-hand-BS"/>
</dbReference>
<dbReference type="GO" id="GO:0030008">
    <property type="term" value="C:TRAPP complex"/>
    <property type="evidence" value="ECO:0007669"/>
    <property type="project" value="InterPro"/>
</dbReference>
<dbReference type="Gene3D" id="3.30.450.70">
    <property type="match status" value="1"/>
</dbReference>
<proteinExistence type="inferred from homology"/>
<dbReference type="PROSITE" id="PS50096">
    <property type="entry name" value="IQ"/>
    <property type="match status" value="1"/>
</dbReference>
<dbReference type="InterPro" id="IPR011012">
    <property type="entry name" value="Longin-like_dom_sf"/>
</dbReference>
<evidence type="ECO:0000256" key="4">
    <source>
        <dbReference type="ARBA" id="ARBA00022824"/>
    </source>
</evidence>
<dbReference type="Gene3D" id="1.20.5.190">
    <property type="match status" value="1"/>
</dbReference>
<dbReference type="PANTHER" id="PTHR23249:SF16">
    <property type="entry name" value="TRAFFICKING PROTEIN PARTICLE COMPLEX SUBUNIT 1"/>
    <property type="match status" value="1"/>
</dbReference>
<dbReference type="FunFam" id="3.30.450.70:FF:000006">
    <property type="entry name" value="Trafficking particle complex subunit 1"/>
    <property type="match status" value="1"/>
</dbReference>
<evidence type="ECO:0000256" key="1">
    <source>
        <dbReference type="ARBA" id="ARBA00004222"/>
    </source>
</evidence>
<evidence type="ECO:0000256" key="2">
    <source>
        <dbReference type="ARBA" id="ARBA00004240"/>
    </source>
</evidence>
<keyword evidence="5" id="KW-0931">ER-Golgi transport</keyword>
<dbReference type="InterPro" id="IPR007233">
    <property type="entry name" value="TRAPPC"/>
</dbReference>
<evidence type="ECO:0000313" key="8">
    <source>
        <dbReference type="EMBL" id="KAI5072122.1"/>
    </source>
</evidence>
<evidence type="ECO:0000256" key="5">
    <source>
        <dbReference type="ARBA" id="ARBA00022892"/>
    </source>
</evidence>
<dbReference type="SMART" id="SM00015">
    <property type="entry name" value="IQ"/>
    <property type="match status" value="3"/>
</dbReference>
<dbReference type="AlphaFoldDB" id="A0A9D4UQS7"/>
<organism evidence="8 9">
    <name type="scientific">Adiantum capillus-veneris</name>
    <name type="common">Maidenhair fern</name>
    <dbReference type="NCBI Taxonomy" id="13818"/>
    <lineage>
        <taxon>Eukaryota</taxon>
        <taxon>Viridiplantae</taxon>
        <taxon>Streptophyta</taxon>
        <taxon>Embryophyta</taxon>
        <taxon>Tracheophyta</taxon>
        <taxon>Polypodiopsida</taxon>
        <taxon>Polypodiidae</taxon>
        <taxon>Polypodiales</taxon>
        <taxon>Pteridineae</taxon>
        <taxon>Pteridaceae</taxon>
        <taxon>Vittarioideae</taxon>
        <taxon>Adiantum</taxon>
    </lineage>
</organism>
<evidence type="ECO:0000313" key="9">
    <source>
        <dbReference type="Proteomes" id="UP000886520"/>
    </source>
</evidence>
<dbReference type="SMART" id="SM01399">
    <property type="entry name" value="Sybindin"/>
    <property type="match status" value="1"/>
</dbReference>
<dbReference type="EMBL" id="JABFUD020000012">
    <property type="protein sequence ID" value="KAI5072122.1"/>
    <property type="molecule type" value="Genomic_DNA"/>
</dbReference>
<dbReference type="Pfam" id="PF04099">
    <property type="entry name" value="Sybindin"/>
    <property type="match status" value="1"/>
</dbReference>
<dbReference type="OrthoDB" id="246406at2759"/>
<reference evidence="8" key="1">
    <citation type="submission" date="2021-01" db="EMBL/GenBank/DDBJ databases">
        <title>Adiantum capillus-veneris genome.</title>
        <authorList>
            <person name="Fang Y."/>
            <person name="Liao Q."/>
        </authorList>
    </citation>
    <scope>NUCLEOTIDE SEQUENCE</scope>
    <source>
        <strain evidence="8">H3</strain>
        <tissue evidence="8">Leaf</tissue>
    </source>
</reference>
<dbReference type="GO" id="GO:0005783">
    <property type="term" value="C:endoplasmic reticulum"/>
    <property type="evidence" value="ECO:0007669"/>
    <property type="project" value="UniProtKB-SubCell"/>
</dbReference>
<comment type="similarity">
    <text evidence="7">Belongs to the TRAPP small subunits family. BET5 subfamily.</text>
</comment>
<keyword evidence="6" id="KW-0333">Golgi apparatus</keyword>
<name>A0A9D4UQS7_ADICA</name>
<protein>
    <submittedName>
        <fullName evidence="8">Uncharacterized protein</fullName>
    </submittedName>
</protein>